<protein>
    <submittedName>
        <fullName evidence="3">Uncharacterized protein</fullName>
    </submittedName>
</protein>
<dbReference type="RefSeq" id="WP_345132123.1">
    <property type="nucleotide sequence ID" value="NZ_BAABAT010000020.1"/>
</dbReference>
<feature type="compositionally biased region" description="Pro residues" evidence="1">
    <location>
        <begin position="52"/>
        <end position="61"/>
    </location>
</feature>
<proteinExistence type="predicted"/>
<evidence type="ECO:0000256" key="1">
    <source>
        <dbReference type="SAM" id="MobiDB-lite"/>
    </source>
</evidence>
<reference evidence="4" key="1">
    <citation type="journal article" date="2019" name="Int. J. Syst. Evol. Microbiol.">
        <title>The Global Catalogue of Microorganisms (GCM) 10K type strain sequencing project: providing services to taxonomists for standard genome sequencing and annotation.</title>
        <authorList>
            <consortium name="The Broad Institute Genomics Platform"/>
            <consortium name="The Broad Institute Genome Sequencing Center for Infectious Disease"/>
            <person name="Wu L."/>
            <person name="Ma J."/>
        </authorList>
    </citation>
    <scope>NUCLEOTIDE SEQUENCE [LARGE SCALE GENOMIC DNA]</scope>
    <source>
        <strain evidence="4">JCM 17441</strain>
    </source>
</reference>
<evidence type="ECO:0000313" key="3">
    <source>
        <dbReference type="EMBL" id="GAA4255129.1"/>
    </source>
</evidence>
<dbReference type="EMBL" id="BAABAT010000020">
    <property type="protein sequence ID" value="GAA4255129.1"/>
    <property type="molecule type" value="Genomic_DNA"/>
</dbReference>
<keyword evidence="2" id="KW-0812">Transmembrane</keyword>
<accession>A0ABP8DFZ1</accession>
<keyword evidence="2" id="KW-1133">Transmembrane helix</keyword>
<feature type="compositionally biased region" description="Acidic residues" evidence="1">
    <location>
        <begin position="9"/>
        <end position="25"/>
    </location>
</feature>
<evidence type="ECO:0000256" key="2">
    <source>
        <dbReference type="SAM" id="Phobius"/>
    </source>
</evidence>
<sequence length="433" mass="45274">MRPSPWAPGDDDEYSDYREEYEEENPYVPVENLPPAPPARTVADERETWLPPLYPQEWPPEPGRRDWAVPPPAEPPAVPQADEANGRSSATAWWIAVGVIIVALAVAAGVLVGLSLAARGGEQPASGAAGATCGGREVLRTTAAPEIAPAVEQAAADIGANQAGGCKLVAVTAQPQYAGGEAWIPATAAWASLAKFQYAPEPVSLARSPIVVAAPRPFAESLGWPGKQPTWAALAAGLNAGQVPKLSMGSPLTDTAGLLAALEVQSAMARTTNDPGNAQMRALSVRAHLADADASPAGLLERMGQQSDPARALRDVGLFPVTEQDLWGYAKTRHPVALAGIYPADAIYEADFPLLLTPAAARDGELRSLATRLGERMRAKDFAAVLTGRGLRSAAGDATPSGDGLAAQYQAPLDLPATTAEWAATWAKYKRLA</sequence>
<keyword evidence="4" id="KW-1185">Reference proteome</keyword>
<feature type="region of interest" description="Disordered" evidence="1">
    <location>
        <begin position="1"/>
        <end position="84"/>
    </location>
</feature>
<dbReference type="Proteomes" id="UP001500620">
    <property type="component" value="Unassembled WGS sequence"/>
</dbReference>
<keyword evidence="2" id="KW-0472">Membrane</keyword>
<feature type="transmembrane region" description="Helical" evidence="2">
    <location>
        <begin position="92"/>
        <end position="117"/>
    </location>
</feature>
<gene>
    <name evidence="3" type="ORF">GCM10022255_062640</name>
</gene>
<organism evidence="3 4">
    <name type="scientific">Dactylosporangium darangshiense</name>
    <dbReference type="NCBI Taxonomy" id="579108"/>
    <lineage>
        <taxon>Bacteria</taxon>
        <taxon>Bacillati</taxon>
        <taxon>Actinomycetota</taxon>
        <taxon>Actinomycetes</taxon>
        <taxon>Micromonosporales</taxon>
        <taxon>Micromonosporaceae</taxon>
        <taxon>Dactylosporangium</taxon>
    </lineage>
</organism>
<comment type="caution">
    <text evidence="3">The sequence shown here is derived from an EMBL/GenBank/DDBJ whole genome shotgun (WGS) entry which is preliminary data.</text>
</comment>
<feature type="compositionally biased region" description="Pro residues" evidence="1">
    <location>
        <begin position="69"/>
        <end position="78"/>
    </location>
</feature>
<name>A0ABP8DFZ1_9ACTN</name>
<evidence type="ECO:0000313" key="4">
    <source>
        <dbReference type="Proteomes" id="UP001500620"/>
    </source>
</evidence>